<evidence type="ECO:0000256" key="1">
    <source>
        <dbReference type="ARBA" id="ARBA00001933"/>
    </source>
</evidence>
<dbReference type="InterPro" id="IPR003739">
    <property type="entry name" value="Lys_aminomutase/Glu_NH3_mut"/>
</dbReference>
<dbReference type="GO" id="GO:0003824">
    <property type="term" value="F:catalytic activity"/>
    <property type="evidence" value="ECO:0007669"/>
    <property type="project" value="InterPro"/>
</dbReference>
<evidence type="ECO:0000313" key="10">
    <source>
        <dbReference type="Proteomes" id="UP000315113"/>
    </source>
</evidence>
<keyword evidence="3" id="KW-0949">S-adenosyl-L-methionine</keyword>
<dbReference type="InterPro" id="IPR013785">
    <property type="entry name" value="Aldolase_TIM"/>
</dbReference>
<dbReference type="Gene3D" id="3.20.20.70">
    <property type="entry name" value="Aldolase class I"/>
    <property type="match status" value="1"/>
</dbReference>
<evidence type="ECO:0000256" key="4">
    <source>
        <dbReference type="ARBA" id="ARBA00022723"/>
    </source>
</evidence>
<dbReference type="SFLD" id="SFLDG01070">
    <property type="entry name" value="PLP-dependent"/>
    <property type="match status" value="1"/>
</dbReference>
<evidence type="ECO:0000256" key="3">
    <source>
        <dbReference type="ARBA" id="ARBA00022691"/>
    </source>
</evidence>
<gene>
    <name evidence="9" type="ORF">EWV78_13800</name>
</gene>
<name>A0A552EIJ7_MICAE</name>
<evidence type="ECO:0000313" key="9">
    <source>
        <dbReference type="EMBL" id="TRU34243.1"/>
    </source>
</evidence>
<dbReference type="GO" id="GO:0046872">
    <property type="term" value="F:metal ion binding"/>
    <property type="evidence" value="ECO:0007669"/>
    <property type="project" value="UniProtKB-KW"/>
</dbReference>
<dbReference type="InterPro" id="IPR007197">
    <property type="entry name" value="rSAM"/>
</dbReference>
<dbReference type="PROSITE" id="PS51918">
    <property type="entry name" value="RADICAL_SAM"/>
    <property type="match status" value="1"/>
</dbReference>
<keyword evidence="7" id="KW-0411">Iron-sulfur</keyword>
<evidence type="ECO:0000256" key="5">
    <source>
        <dbReference type="ARBA" id="ARBA00022898"/>
    </source>
</evidence>
<dbReference type="InterPro" id="IPR058240">
    <property type="entry name" value="rSAM_sf"/>
</dbReference>
<keyword evidence="6" id="KW-0408">Iron</keyword>
<keyword evidence="4" id="KW-0479">Metal-binding</keyword>
<accession>A0A552EIJ7</accession>
<organism evidence="9 10">
    <name type="scientific">Microcystis aeruginosa Ma_MB_F_20061100_S20D</name>
    <dbReference type="NCBI Taxonomy" id="2486253"/>
    <lineage>
        <taxon>Bacteria</taxon>
        <taxon>Bacillati</taxon>
        <taxon>Cyanobacteriota</taxon>
        <taxon>Cyanophyceae</taxon>
        <taxon>Oscillatoriophycideae</taxon>
        <taxon>Chroococcales</taxon>
        <taxon>Microcystaceae</taxon>
        <taxon>Microcystis</taxon>
    </lineage>
</organism>
<dbReference type="PANTHER" id="PTHR30538">
    <property type="entry name" value="LYSINE 2,3-AMINOMUTASE-RELATED"/>
    <property type="match status" value="1"/>
</dbReference>
<dbReference type="EMBL" id="SFBH01000107">
    <property type="protein sequence ID" value="TRU34243.1"/>
    <property type="molecule type" value="Genomic_DNA"/>
</dbReference>
<dbReference type="Pfam" id="PF04055">
    <property type="entry name" value="Radical_SAM"/>
    <property type="match status" value="1"/>
</dbReference>
<comment type="caution">
    <text evidence="9">The sequence shown here is derived from an EMBL/GenBank/DDBJ whole genome shotgun (WGS) entry which is preliminary data.</text>
</comment>
<keyword evidence="5" id="KW-0663">Pyridoxal phosphate</keyword>
<evidence type="ECO:0000256" key="2">
    <source>
        <dbReference type="ARBA" id="ARBA00022485"/>
    </source>
</evidence>
<sequence>MNAMMTSQPTKSADLACQWQWQQQNTITSIEKLIEVFPGLSDQTYNAITEHLKSRRLRITPHILKQIRRTEDNSAPLLDDPIWRQLIPFWNTEGETNYSYDGHTENWEMPHEMVTPIGQHKYDNRIIVRLSNVCHSYCQFCYESLRTLEKKSSKLPLQQKHWQDTITYVRNNPAIEEVVLSGGEPLMHGDDILEEVLKDLRSFDRWIAIRIHTRALTFNPFRITDSLVELFKRYNLNSLGVHVAHPQEITPEFCEAAKRLQTATPIMFANIPLLRSINDDSKTMHELCMKLYGIGIIPHYLYHFMPHSPGSQQFRTSVQKGVDIIASLKRRISNLAVPEFVLPHHTGKHTVPLLRENEVPFSYDVDNQGNAFVRYTNWEGNLIEYPDMME</sequence>
<evidence type="ECO:0000256" key="6">
    <source>
        <dbReference type="ARBA" id="ARBA00023004"/>
    </source>
</evidence>
<evidence type="ECO:0000259" key="8">
    <source>
        <dbReference type="PROSITE" id="PS51918"/>
    </source>
</evidence>
<evidence type="ECO:0000256" key="7">
    <source>
        <dbReference type="ARBA" id="ARBA00023014"/>
    </source>
</evidence>
<dbReference type="GO" id="GO:0051539">
    <property type="term" value="F:4 iron, 4 sulfur cluster binding"/>
    <property type="evidence" value="ECO:0007669"/>
    <property type="project" value="UniProtKB-KW"/>
</dbReference>
<proteinExistence type="predicted"/>
<reference evidence="9 10" key="1">
    <citation type="submission" date="2019-01" db="EMBL/GenBank/DDBJ databases">
        <title>Coherence of Microcystis species and biogeography revealed through population genomics.</title>
        <authorList>
            <person name="Perez-Carrascal O.M."/>
            <person name="Terrat Y."/>
            <person name="Giani A."/>
            <person name="Fortin N."/>
            <person name="Tromas N."/>
            <person name="Shapiro B.J."/>
        </authorList>
    </citation>
    <scope>NUCLEOTIDE SEQUENCE [LARGE SCALE GENOMIC DNA]</scope>
    <source>
        <strain evidence="9">Ma_MB_F_20061100_S20D</strain>
    </source>
</reference>
<dbReference type="SUPFAM" id="SSF102114">
    <property type="entry name" value="Radical SAM enzymes"/>
    <property type="match status" value="1"/>
</dbReference>
<feature type="domain" description="Radical SAM core" evidence="8">
    <location>
        <begin position="120"/>
        <end position="335"/>
    </location>
</feature>
<dbReference type="PANTHER" id="PTHR30538:SF0">
    <property type="entry name" value="L-LYSINE 2,3-AMINOMUTASE AQ_1632-RELATED"/>
    <property type="match status" value="1"/>
</dbReference>
<dbReference type="Proteomes" id="UP000315113">
    <property type="component" value="Unassembled WGS sequence"/>
</dbReference>
<dbReference type="AlphaFoldDB" id="A0A552EIJ7"/>
<dbReference type="CDD" id="cd01335">
    <property type="entry name" value="Radical_SAM"/>
    <property type="match status" value="1"/>
</dbReference>
<comment type="cofactor">
    <cofactor evidence="1">
        <name>pyridoxal 5'-phosphate</name>
        <dbReference type="ChEBI" id="CHEBI:597326"/>
    </cofactor>
</comment>
<protein>
    <submittedName>
        <fullName evidence="9">Radical SAM protein</fullName>
    </submittedName>
</protein>
<dbReference type="SFLD" id="SFLDS00029">
    <property type="entry name" value="Radical_SAM"/>
    <property type="match status" value="1"/>
</dbReference>
<keyword evidence="2" id="KW-0004">4Fe-4S</keyword>